<dbReference type="AlphaFoldDB" id="A0A8K0W406"/>
<accession>A0A8K0W406</accession>
<keyword evidence="4" id="KW-1185">Reference proteome</keyword>
<dbReference type="EMBL" id="JAGMVJ010000001">
    <property type="protein sequence ID" value="KAH7094792.1"/>
    <property type="molecule type" value="Genomic_DNA"/>
</dbReference>
<feature type="transmembrane region" description="Helical" evidence="1">
    <location>
        <begin position="59"/>
        <end position="81"/>
    </location>
</feature>
<reference evidence="3" key="1">
    <citation type="journal article" date="2021" name="Nat. Commun.">
        <title>Genetic determinants of endophytism in the Arabidopsis root mycobiome.</title>
        <authorList>
            <person name="Mesny F."/>
            <person name="Miyauchi S."/>
            <person name="Thiergart T."/>
            <person name="Pickel B."/>
            <person name="Atanasova L."/>
            <person name="Karlsson M."/>
            <person name="Huettel B."/>
            <person name="Barry K.W."/>
            <person name="Haridas S."/>
            <person name="Chen C."/>
            <person name="Bauer D."/>
            <person name="Andreopoulos W."/>
            <person name="Pangilinan J."/>
            <person name="LaButti K."/>
            <person name="Riley R."/>
            <person name="Lipzen A."/>
            <person name="Clum A."/>
            <person name="Drula E."/>
            <person name="Henrissat B."/>
            <person name="Kohler A."/>
            <person name="Grigoriev I.V."/>
            <person name="Martin F.M."/>
            <person name="Hacquard S."/>
        </authorList>
    </citation>
    <scope>NUCLEOTIDE SEQUENCE</scope>
    <source>
        <strain evidence="3">MPI-SDFR-AT-0120</strain>
    </source>
</reference>
<comment type="caution">
    <text evidence="3">The sequence shown here is derived from an EMBL/GenBank/DDBJ whole genome shotgun (WGS) entry which is preliminary data.</text>
</comment>
<evidence type="ECO:0000313" key="3">
    <source>
        <dbReference type="EMBL" id="KAH7094792.1"/>
    </source>
</evidence>
<dbReference type="Pfam" id="PF06985">
    <property type="entry name" value="HET"/>
    <property type="match status" value="1"/>
</dbReference>
<gene>
    <name evidence="3" type="ORF">FB567DRAFT_511070</name>
</gene>
<proteinExistence type="predicted"/>
<sequence>MRHKEDYQPWQVGLMRRYRFEEWLYTRWWRLRRSRKSYLCNFCRGICVYDAVIRINKRFLYEGDGCAFCAILGTVILPYILTMQDHFTVRNSMWGLEVCVEEVKGRRHVIEVSAPAGSPWEMIGPRIPHAREDPELAVAFIKACLENCDSDHPQCQRSRPSRLPSRVLELRGPKDVRLHVGEFTEADRLRYACLSHCWGGTVPLRTTKDTVQSFLADGIPWDSLPLTFQHAANLTHRLGLRYLWIDSLCIIQDDEEDWRHHGSSMCNIYSGSYVTLAATGAPNSAHGMFTSFPRENDCFKYFNIADPRDERQEYEIVAYDKSKSTRYEDLPLSGRAWFFQERLLSPRIVHFTDDMIFWECLGRSMDERGNEITQFSLPKAGDFEPKVNQPGRLWTGGAKLEIGDFGDISESVRVWHRIVSAYTRLDLTYDKDLLVALQGVAKSRYGEAQSAYHAGLWEKTLLSDLLWNRKEAVKIESGAPSWSWASARGPAAWPVIDETYRDLATVVSVHTDLAGNDSMGEITGGKLVLAARCFSGIVRRRPLPSDNMPNNNPWIMPRIFPDFRGSSLEEKQPWLDTWWWFWSPDRWEGPEDQRVFCALIAEDRNRFYYLMLTPVEGEQTLRRIGLGEASAGRTPGWFREFGETRTVTIV</sequence>
<keyword evidence="1" id="KW-1133">Transmembrane helix</keyword>
<dbReference type="Proteomes" id="UP000813461">
    <property type="component" value="Unassembled WGS sequence"/>
</dbReference>
<dbReference type="OrthoDB" id="5362512at2759"/>
<evidence type="ECO:0000313" key="4">
    <source>
        <dbReference type="Proteomes" id="UP000813461"/>
    </source>
</evidence>
<feature type="domain" description="Heterokaryon incompatibility" evidence="2">
    <location>
        <begin position="191"/>
        <end position="341"/>
    </location>
</feature>
<evidence type="ECO:0000256" key="1">
    <source>
        <dbReference type="SAM" id="Phobius"/>
    </source>
</evidence>
<organism evidence="3 4">
    <name type="scientific">Paraphoma chrysanthemicola</name>
    <dbReference type="NCBI Taxonomy" id="798071"/>
    <lineage>
        <taxon>Eukaryota</taxon>
        <taxon>Fungi</taxon>
        <taxon>Dikarya</taxon>
        <taxon>Ascomycota</taxon>
        <taxon>Pezizomycotina</taxon>
        <taxon>Dothideomycetes</taxon>
        <taxon>Pleosporomycetidae</taxon>
        <taxon>Pleosporales</taxon>
        <taxon>Pleosporineae</taxon>
        <taxon>Phaeosphaeriaceae</taxon>
        <taxon>Paraphoma</taxon>
    </lineage>
</organism>
<keyword evidence="1" id="KW-0472">Membrane</keyword>
<dbReference type="PANTHER" id="PTHR33112">
    <property type="entry name" value="DOMAIN PROTEIN, PUTATIVE-RELATED"/>
    <property type="match status" value="1"/>
</dbReference>
<dbReference type="InterPro" id="IPR010730">
    <property type="entry name" value="HET"/>
</dbReference>
<dbReference type="PANTHER" id="PTHR33112:SF9">
    <property type="entry name" value="HETEROKARYON INCOMPATIBILITY DOMAIN-CONTAINING PROTEIN"/>
    <property type="match status" value="1"/>
</dbReference>
<evidence type="ECO:0000259" key="2">
    <source>
        <dbReference type="Pfam" id="PF06985"/>
    </source>
</evidence>
<keyword evidence="1" id="KW-0812">Transmembrane</keyword>
<protein>
    <submittedName>
        <fullName evidence="3">Heterokaryon incompatibility protein-domain-containing protein</fullName>
    </submittedName>
</protein>
<name>A0A8K0W406_9PLEO</name>